<reference evidence="1" key="1">
    <citation type="submission" date="2023-05" db="EMBL/GenBank/DDBJ databases">
        <authorList>
            <person name="Stuckert A."/>
        </authorList>
    </citation>
    <scope>NUCLEOTIDE SEQUENCE</scope>
</reference>
<protein>
    <submittedName>
        <fullName evidence="1">Uncharacterized protein</fullName>
    </submittedName>
</protein>
<comment type="caution">
    <text evidence="1">The sequence shown here is derived from an EMBL/GenBank/DDBJ whole genome shotgun (WGS) entry which is preliminary data.</text>
</comment>
<keyword evidence="2" id="KW-1185">Reference proteome</keyword>
<gene>
    <name evidence="1" type="ORF">SPARVUS_LOCUS7256131</name>
</gene>
<sequence length="52" mass="6095">MDTDRWNCWGYTDHRGTLIISALMITISVTAHEERNADKRHFLIYMRSVVLG</sequence>
<proteinExistence type="predicted"/>
<dbReference type="Proteomes" id="UP001162483">
    <property type="component" value="Unassembled WGS sequence"/>
</dbReference>
<name>A0ABN9DJ51_9NEOB</name>
<organism evidence="1 2">
    <name type="scientific">Staurois parvus</name>
    <dbReference type="NCBI Taxonomy" id="386267"/>
    <lineage>
        <taxon>Eukaryota</taxon>
        <taxon>Metazoa</taxon>
        <taxon>Chordata</taxon>
        <taxon>Craniata</taxon>
        <taxon>Vertebrata</taxon>
        <taxon>Euteleostomi</taxon>
        <taxon>Amphibia</taxon>
        <taxon>Batrachia</taxon>
        <taxon>Anura</taxon>
        <taxon>Neobatrachia</taxon>
        <taxon>Ranoidea</taxon>
        <taxon>Ranidae</taxon>
        <taxon>Staurois</taxon>
    </lineage>
</organism>
<feature type="non-terminal residue" evidence="1">
    <location>
        <position position="52"/>
    </location>
</feature>
<dbReference type="EMBL" id="CATNWA010014409">
    <property type="protein sequence ID" value="CAI9571521.1"/>
    <property type="molecule type" value="Genomic_DNA"/>
</dbReference>
<accession>A0ABN9DJ51</accession>
<evidence type="ECO:0000313" key="2">
    <source>
        <dbReference type="Proteomes" id="UP001162483"/>
    </source>
</evidence>
<evidence type="ECO:0000313" key="1">
    <source>
        <dbReference type="EMBL" id="CAI9571521.1"/>
    </source>
</evidence>